<name>A0A1I5W9C9_9EURY</name>
<evidence type="ECO:0000256" key="1">
    <source>
        <dbReference type="ARBA" id="ARBA00004651"/>
    </source>
</evidence>
<evidence type="ECO:0000313" key="9">
    <source>
        <dbReference type="EMBL" id="SFQ16279.1"/>
    </source>
</evidence>
<organism evidence="9 10">
    <name type="scientific">Halolamina pelagica</name>
    <dbReference type="NCBI Taxonomy" id="699431"/>
    <lineage>
        <taxon>Archaea</taxon>
        <taxon>Methanobacteriati</taxon>
        <taxon>Methanobacteriota</taxon>
        <taxon>Stenosarchaea group</taxon>
        <taxon>Halobacteria</taxon>
        <taxon>Halobacteriales</taxon>
        <taxon>Haloferacaceae</taxon>
    </lineage>
</organism>
<dbReference type="SUPFAM" id="SSF161098">
    <property type="entry name" value="MetI-like"/>
    <property type="match status" value="1"/>
</dbReference>
<evidence type="ECO:0000256" key="3">
    <source>
        <dbReference type="ARBA" id="ARBA00022475"/>
    </source>
</evidence>
<dbReference type="OrthoDB" id="312811at2157"/>
<feature type="transmembrane region" description="Helical" evidence="7">
    <location>
        <begin position="223"/>
        <end position="243"/>
    </location>
</feature>
<sequence>MSEDARSYTNVKWRVYRRIRTDLIAKLGAVIVVFSIAMAAFSIVDDFLLSELVIETLLHDPYELNPNNRLAEPSLAHPFGTDEQGRDILARVIYGTRTSIIVGVGSVLFAAIIGVSLGIVTAYYGGLVDNVGMRAMDVLLAFPAILLAIALLASLGRGFTSIIIALGVAYVPSFARVTRSKALSVKSDEYVTAAEVMGYPTRDVLVDEILPNCFTPIIVQGTFTLAVAIIAEAGLSFLGLGVNPPTPTWGIMLSGAQQYITTAWWYSLFPGLAIMVTVLGFNLLGDSIRDALDPQSGGEERRL</sequence>
<evidence type="ECO:0000256" key="6">
    <source>
        <dbReference type="ARBA" id="ARBA00023136"/>
    </source>
</evidence>
<dbReference type="Pfam" id="PF00528">
    <property type="entry name" value="BPD_transp_1"/>
    <property type="match status" value="1"/>
</dbReference>
<reference evidence="10" key="1">
    <citation type="submission" date="2016-10" db="EMBL/GenBank/DDBJ databases">
        <authorList>
            <person name="Varghese N."/>
            <person name="Submissions S."/>
        </authorList>
    </citation>
    <scope>NUCLEOTIDE SEQUENCE [LARGE SCALE GENOMIC DNA]</scope>
    <source>
        <strain evidence="10">CGMCC 1.10329</strain>
    </source>
</reference>
<evidence type="ECO:0000256" key="7">
    <source>
        <dbReference type="RuleBase" id="RU363032"/>
    </source>
</evidence>
<dbReference type="AlphaFoldDB" id="A0A1I5W9C9"/>
<dbReference type="InterPro" id="IPR050366">
    <property type="entry name" value="BP-dependent_transpt_permease"/>
</dbReference>
<keyword evidence="5 7" id="KW-1133">Transmembrane helix</keyword>
<evidence type="ECO:0000256" key="4">
    <source>
        <dbReference type="ARBA" id="ARBA00022692"/>
    </source>
</evidence>
<dbReference type="PANTHER" id="PTHR43386">
    <property type="entry name" value="OLIGOPEPTIDE TRANSPORT SYSTEM PERMEASE PROTEIN APPC"/>
    <property type="match status" value="1"/>
</dbReference>
<keyword evidence="10" id="KW-1185">Reference proteome</keyword>
<dbReference type="GO" id="GO:0005886">
    <property type="term" value="C:plasma membrane"/>
    <property type="evidence" value="ECO:0007669"/>
    <property type="project" value="UniProtKB-SubCell"/>
</dbReference>
<feature type="transmembrane region" description="Helical" evidence="7">
    <location>
        <begin position="263"/>
        <end position="284"/>
    </location>
</feature>
<feature type="transmembrane region" description="Helical" evidence="7">
    <location>
        <begin position="136"/>
        <end position="153"/>
    </location>
</feature>
<dbReference type="RefSeq" id="WP_074880816.1">
    <property type="nucleotide sequence ID" value="NZ_FOXI01000025.1"/>
</dbReference>
<evidence type="ECO:0000259" key="8">
    <source>
        <dbReference type="PROSITE" id="PS50928"/>
    </source>
</evidence>
<dbReference type="Gene3D" id="1.10.3720.10">
    <property type="entry name" value="MetI-like"/>
    <property type="match status" value="1"/>
</dbReference>
<feature type="domain" description="ABC transmembrane type-1" evidence="8">
    <location>
        <begin position="96"/>
        <end position="285"/>
    </location>
</feature>
<gene>
    <name evidence="9" type="ORF">SAMN05216277_1256</name>
</gene>
<comment type="similarity">
    <text evidence="7">Belongs to the binding-protein-dependent transport system permease family.</text>
</comment>
<dbReference type="EMBL" id="FOXI01000025">
    <property type="protein sequence ID" value="SFQ16279.1"/>
    <property type="molecule type" value="Genomic_DNA"/>
</dbReference>
<dbReference type="CDD" id="cd06261">
    <property type="entry name" value="TM_PBP2"/>
    <property type="match status" value="1"/>
</dbReference>
<keyword evidence="4 7" id="KW-0812">Transmembrane</keyword>
<evidence type="ECO:0000256" key="5">
    <source>
        <dbReference type="ARBA" id="ARBA00022989"/>
    </source>
</evidence>
<dbReference type="InterPro" id="IPR000515">
    <property type="entry name" value="MetI-like"/>
</dbReference>
<comment type="subcellular location">
    <subcellularLocation>
        <location evidence="1 7">Cell membrane</location>
        <topology evidence="1 7">Multi-pass membrane protein</topology>
    </subcellularLocation>
</comment>
<feature type="transmembrane region" description="Helical" evidence="7">
    <location>
        <begin position="100"/>
        <end position="124"/>
    </location>
</feature>
<evidence type="ECO:0000313" key="10">
    <source>
        <dbReference type="Proteomes" id="UP000183769"/>
    </source>
</evidence>
<keyword evidence="2 7" id="KW-0813">Transport</keyword>
<dbReference type="PROSITE" id="PS50928">
    <property type="entry name" value="ABC_TM1"/>
    <property type="match status" value="1"/>
</dbReference>
<dbReference type="PANTHER" id="PTHR43386:SF1">
    <property type="entry name" value="D,D-DIPEPTIDE TRANSPORT SYSTEM PERMEASE PROTEIN DDPC-RELATED"/>
    <property type="match status" value="1"/>
</dbReference>
<feature type="transmembrane region" description="Helical" evidence="7">
    <location>
        <begin position="23"/>
        <end position="44"/>
    </location>
</feature>
<dbReference type="GO" id="GO:0055085">
    <property type="term" value="P:transmembrane transport"/>
    <property type="evidence" value="ECO:0007669"/>
    <property type="project" value="InterPro"/>
</dbReference>
<keyword evidence="3" id="KW-1003">Cell membrane</keyword>
<dbReference type="Proteomes" id="UP000183769">
    <property type="component" value="Unassembled WGS sequence"/>
</dbReference>
<dbReference type="InterPro" id="IPR035906">
    <property type="entry name" value="MetI-like_sf"/>
</dbReference>
<feature type="transmembrane region" description="Helical" evidence="7">
    <location>
        <begin position="159"/>
        <end position="177"/>
    </location>
</feature>
<proteinExistence type="inferred from homology"/>
<accession>A0A1I5W9C9</accession>
<keyword evidence="6 7" id="KW-0472">Membrane</keyword>
<protein>
    <submittedName>
        <fullName evidence="9">Peptide/nickel transport system permease protein</fullName>
    </submittedName>
</protein>
<evidence type="ECO:0000256" key="2">
    <source>
        <dbReference type="ARBA" id="ARBA00022448"/>
    </source>
</evidence>